<comment type="caution">
    <text evidence="2">The sequence shown here is derived from an EMBL/GenBank/DDBJ whole genome shotgun (WGS) entry which is preliminary data.</text>
</comment>
<feature type="compositionally biased region" description="Basic and acidic residues" evidence="1">
    <location>
        <begin position="9"/>
        <end position="21"/>
    </location>
</feature>
<gene>
    <name evidence="2" type="ORF">V6N12_071818</name>
</gene>
<accession>A0ABR2FLJ2</accession>
<feature type="region of interest" description="Disordered" evidence="1">
    <location>
        <begin position="1"/>
        <end position="25"/>
    </location>
</feature>
<evidence type="ECO:0000313" key="2">
    <source>
        <dbReference type="EMBL" id="KAK8581601.1"/>
    </source>
</evidence>
<dbReference type="EMBL" id="JBBPBM010000006">
    <property type="protein sequence ID" value="KAK8581601.1"/>
    <property type="molecule type" value="Genomic_DNA"/>
</dbReference>
<organism evidence="2 3">
    <name type="scientific">Hibiscus sabdariffa</name>
    <name type="common">roselle</name>
    <dbReference type="NCBI Taxonomy" id="183260"/>
    <lineage>
        <taxon>Eukaryota</taxon>
        <taxon>Viridiplantae</taxon>
        <taxon>Streptophyta</taxon>
        <taxon>Embryophyta</taxon>
        <taxon>Tracheophyta</taxon>
        <taxon>Spermatophyta</taxon>
        <taxon>Magnoliopsida</taxon>
        <taxon>eudicotyledons</taxon>
        <taxon>Gunneridae</taxon>
        <taxon>Pentapetalae</taxon>
        <taxon>rosids</taxon>
        <taxon>malvids</taxon>
        <taxon>Malvales</taxon>
        <taxon>Malvaceae</taxon>
        <taxon>Malvoideae</taxon>
        <taxon>Hibiscus</taxon>
    </lineage>
</organism>
<evidence type="ECO:0000256" key="1">
    <source>
        <dbReference type="SAM" id="MobiDB-lite"/>
    </source>
</evidence>
<proteinExistence type="predicted"/>
<evidence type="ECO:0000313" key="3">
    <source>
        <dbReference type="Proteomes" id="UP001472677"/>
    </source>
</evidence>
<dbReference type="Proteomes" id="UP001472677">
    <property type="component" value="Unassembled WGS sequence"/>
</dbReference>
<protein>
    <submittedName>
        <fullName evidence="2">Uncharacterized protein</fullName>
    </submittedName>
</protein>
<keyword evidence="3" id="KW-1185">Reference proteome</keyword>
<sequence length="108" mass="12275">MAGIGEMWDISRRKTARGERKQTKRSFGVTSRGAYLSDLGLLSDLQEVLLGTYTYTIMKDLNKLVLLSWSTGKERERSDDGSISGMRQLIRLTMIHCFEADNKKCPLE</sequence>
<reference evidence="2 3" key="1">
    <citation type="journal article" date="2024" name="G3 (Bethesda)">
        <title>Genome assembly of Hibiscus sabdariffa L. provides insights into metabolisms of medicinal natural products.</title>
        <authorList>
            <person name="Kim T."/>
        </authorList>
    </citation>
    <scope>NUCLEOTIDE SEQUENCE [LARGE SCALE GENOMIC DNA]</scope>
    <source>
        <strain evidence="2">TK-2024</strain>
        <tissue evidence="2">Old leaves</tissue>
    </source>
</reference>
<name>A0ABR2FLJ2_9ROSI</name>